<dbReference type="GO" id="GO:0047617">
    <property type="term" value="F:fatty acyl-CoA hydrolase activity"/>
    <property type="evidence" value="ECO:0007669"/>
    <property type="project" value="InterPro"/>
</dbReference>
<dbReference type="Proteomes" id="UP001302126">
    <property type="component" value="Unassembled WGS sequence"/>
</dbReference>
<dbReference type="PANTHER" id="PTHR21660:SF11">
    <property type="entry name" value="FAMILY PROTEIN, PUTATIVE (AFU_ORTHOLOGUE AFUA_4G04355)-RELATED"/>
    <property type="match status" value="1"/>
</dbReference>
<evidence type="ECO:0000313" key="4">
    <source>
        <dbReference type="Proteomes" id="UP001302126"/>
    </source>
</evidence>
<dbReference type="PANTHER" id="PTHR21660">
    <property type="entry name" value="THIOESTERASE SUPERFAMILY MEMBER-RELATED"/>
    <property type="match status" value="1"/>
</dbReference>
<proteinExistence type="inferred from homology"/>
<keyword evidence="4" id="KW-1185">Reference proteome</keyword>
<dbReference type="Gene3D" id="3.10.129.10">
    <property type="entry name" value="Hotdog Thioesterase"/>
    <property type="match status" value="1"/>
</dbReference>
<reference evidence="3" key="1">
    <citation type="journal article" date="2023" name="Mol. Phylogenet. Evol.">
        <title>Genome-scale phylogeny and comparative genomics of the fungal order Sordariales.</title>
        <authorList>
            <person name="Hensen N."/>
            <person name="Bonometti L."/>
            <person name="Westerberg I."/>
            <person name="Brannstrom I.O."/>
            <person name="Guillou S."/>
            <person name="Cros-Aarteil S."/>
            <person name="Calhoun S."/>
            <person name="Haridas S."/>
            <person name="Kuo A."/>
            <person name="Mondo S."/>
            <person name="Pangilinan J."/>
            <person name="Riley R."/>
            <person name="LaButti K."/>
            <person name="Andreopoulos B."/>
            <person name="Lipzen A."/>
            <person name="Chen C."/>
            <person name="Yan M."/>
            <person name="Daum C."/>
            <person name="Ng V."/>
            <person name="Clum A."/>
            <person name="Steindorff A."/>
            <person name="Ohm R.A."/>
            <person name="Martin F."/>
            <person name="Silar P."/>
            <person name="Natvig D.O."/>
            <person name="Lalanne C."/>
            <person name="Gautier V."/>
            <person name="Ament-Velasquez S.L."/>
            <person name="Kruys A."/>
            <person name="Hutchinson M.I."/>
            <person name="Powell A.J."/>
            <person name="Barry K."/>
            <person name="Miller A.N."/>
            <person name="Grigoriev I.V."/>
            <person name="Debuchy R."/>
            <person name="Gladieux P."/>
            <person name="Hiltunen Thoren M."/>
            <person name="Johannesson H."/>
        </authorList>
    </citation>
    <scope>NUCLEOTIDE SEQUENCE</scope>
    <source>
        <strain evidence="3">PSN309</strain>
    </source>
</reference>
<comment type="caution">
    <text evidence="3">The sequence shown here is derived from an EMBL/GenBank/DDBJ whole genome shotgun (WGS) entry which is preliminary data.</text>
</comment>
<accession>A0AAN6WQ80</accession>
<evidence type="ECO:0000259" key="2">
    <source>
        <dbReference type="Pfam" id="PF03061"/>
    </source>
</evidence>
<dbReference type="SUPFAM" id="SSF54637">
    <property type="entry name" value="Thioesterase/thiol ester dehydrase-isomerase"/>
    <property type="match status" value="1"/>
</dbReference>
<dbReference type="Pfam" id="PF03061">
    <property type="entry name" value="4HBT"/>
    <property type="match status" value="1"/>
</dbReference>
<dbReference type="EMBL" id="MU864449">
    <property type="protein sequence ID" value="KAK4185435.1"/>
    <property type="molecule type" value="Genomic_DNA"/>
</dbReference>
<organism evidence="3 4">
    <name type="scientific">Podospora australis</name>
    <dbReference type="NCBI Taxonomy" id="1536484"/>
    <lineage>
        <taxon>Eukaryota</taxon>
        <taxon>Fungi</taxon>
        <taxon>Dikarya</taxon>
        <taxon>Ascomycota</taxon>
        <taxon>Pezizomycotina</taxon>
        <taxon>Sordariomycetes</taxon>
        <taxon>Sordariomycetidae</taxon>
        <taxon>Sordariales</taxon>
        <taxon>Podosporaceae</taxon>
        <taxon>Podospora</taxon>
    </lineage>
</organism>
<feature type="domain" description="Thioesterase" evidence="2">
    <location>
        <begin position="67"/>
        <end position="136"/>
    </location>
</feature>
<sequence>MPALAREGDPSDPAILSHVDTIWQEKIKPNSGIYRILLSDIHLVSAAHGRIIATLLLREIHTNSKKTLHGAVSGALCDWAGGMAIASTGLHITGVSTDMHVSYVSTAQAGDTLEIEAWVTRTGQNLGFTCFEIRRGVTGANGVKGPVVAAGSHTKYLKFGQTAAS</sequence>
<name>A0AAN6WQ80_9PEZI</name>
<dbReference type="AlphaFoldDB" id="A0AAN6WQ80"/>
<dbReference type="FunFam" id="3.10.129.10:FF:000033">
    <property type="entry name" value="acyl-coenzyme A thioesterase 13"/>
    <property type="match status" value="1"/>
</dbReference>
<dbReference type="InterPro" id="IPR006683">
    <property type="entry name" value="Thioestr_dom"/>
</dbReference>
<reference evidence="3" key="2">
    <citation type="submission" date="2023-05" db="EMBL/GenBank/DDBJ databases">
        <authorList>
            <consortium name="Lawrence Berkeley National Laboratory"/>
            <person name="Steindorff A."/>
            <person name="Hensen N."/>
            <person name="Bonometti L."/>
            <person name="Westerberg I."/>
            <person name="Brannstrom I.O."/>
            <person name="Guillou S."/>
            <person name="Cros-Aarteil S."/>
            <person name="Calhoun S."/>
            <person name="Haridas S."/>
            <person name="Kuo A."/>
            <person name="Mondo S."/>
            <person name="Pangilinan J."/>
            <person name="Riley R."/>
            <person name="Labutti K."/>
            <person name="Andreopoulos B."/>
            <person name="Lipzen A."/>
            <person name="Chen C."/>
            <person name="Yanf M."/>
            <person name="Daum C."/>
            <person name="Ng V."/>
            <person name="Clum A."/>
            <person name="Ohm R."/>
            <person name="Martin F."/>
            <person name="Silar P."/>
            <person name="Natvig D."/>
            <person name="Lalanne C."/>
            <person name="Gautier V."/>
            <person name="Ament-Velasquez S.L."/>
            <person name="Kruys A."/>
            <person name="Hutchinson M.I."/>
            <person name="Powell A.J."/>
            <person name="Barry K."/>
            <person name="Miller A.N."/>
            <person name="Grigoriev I.V."/>
            <person name="Debuchy R."/>
            <person name="Gladieux P."/>
            <person name="Thoren M.H."/>
            <person name="Johannesson H."/>
        </authorList>
    </citation>
    <scope>NUCLEOTIDE SEQUENCE</scope>
    <source>
        <strain evidence="3">PSN309</strain>
    </source>
</reference>
<dbReference type="CDD" id="cd03443">
    <property type="entry name" value="PaaI_thioesterase"/>
    <property type="match status" value="1"/>
</dbReference>
<gene>
    <name evidence="3" type="ORF">QBC35DRAFT_503590</name>
</gene>
<evidence type="ECO:0000313" key="3">
    <source>
        <dbReference type="EMBL" id="KAK4185435.1"/>
    </source>
</evidence>
<evidence type="ECO:0000256" key="1">
    <source>
        <dbReference type="ARBA" id="ARBA00008324"/>
    </source>
</evidence>
<protein>
    <submittedName>
        <fullName evidence="3">Thioesterase</fullName>
    </submittedName>
</protein>
<dbReference type="InterPro" id="IPR029069">
    <property type="entry name" value="HotDog_dom_sf"/>
</dbReference>
<comment type="similarity">
    <text evidence="1">Belongs to the thioesterase PaaI family.</text>
</comment>
<dbReference type="InterPro" id="IPR039298">
    <property type="entry name" value="ACOT13"/>
</dbReference>